<feature type="transmembrane region" description="Helical" evidence="1">
    <location>
        <begin position="201"/>
        <end position="225"/>
    </location>
</feature>
<gene>
    <name evidence="2" type="ORF">DB32_003156</name>
</gene>
<keyword evidence="1" id="KW-0812">Transmembrane</keyword>
<protein>
    <recommendedName>
        <fullName evidence="4">Tetratricopeptide repeat protein</fullName>
    </recommendedName>
</protein>
<evidence type="ECO:0000256" key="1">
    <source>
        <dbReference type="SAM" id="Phobius"/>
    </source>
</evidence>
<keyword evidence="3" id="KW-1185">Reference proteome</keyword>
<reference evidence="2 3" key="1">
    <citation type="submission" date="2015-03" db="EMBL/GenBank/DDBJ databases">
        <title>Genome assembly of Sandaracinus amylolyticus DSM 53668.</title>
        <authorList>
            <person name="Sharma G."/>
            <person name="Subramanian S."/>
        </authorList>
    </citation>
    <scope>NUCLEOTIDE SEQUENCE [LARGE SCALE GENOMIC DNA]</scope>
    <source>
        <strain evidence="2 3">DSM 53668</strain>
    </source>
</reference>
<dbReference type="KEGG" id="samy:DB32_003156"/>
<dbReference type="EMBL" id="CP011125">
    <property type="protein sequence ID" value="AKF06007.1"/>
    <property type="molecule type" value="Genomic_DNA"/>
</dbReference>
<organism evidence="2 3">
    <name type="scientific">Sandaracinus amylolyticus</name>
    <dbReference type="NCBI Taxonomy" id="927083"/>
    <lineage>
        <taxon>Bacteria</taxon>
        <taxon>Pseudomonadati</taxon>
        <taxon>Myxococcota</taxon>
        <taxon>Polyangia</taxon>
        <taxon>Polyangiales</taxon>
        <taxon>Sandaracinaceae</taxon>
        <taxon>Sandaracinus</taxon>
    </lineage>
</organism>
<evidence type="ECO:0000313" key="2">
    <source>
        <dbReference type="EMBL" id="AKF06007.1"/>
    </source>
</evidence>
<keyword evidence="1" id="KW-0472">Membrane</keyword>
<accession>A0A0F6YHU0</accession>
<sequence>MRDTAAARALFQEGVACADRSDWTCAADRFARAHELRASAVIAYNLGHALVESGRLVEGTEILRRLVRDESVAANVRADAARVIRDAEPRIGRLAVHLRGPHEDVEVALGTHELASSLLGTAAPVDPGEHVLEARRDGEIVASARVHIDPGATEEIELEIPARPARATASAIAPEAAAQTAFDATGARDVAPSEGGDDGTWIALGVAGGVLVVAAAVVVGVVLAAPAQEPAPFDGTLGWVEIGR</sequence>
<proteinExistence type="predicted"/>
<dbReference type="RefSeq" id="WP_169791457.1">
    <property type="nucleotide sequence ID" value="NZ_CP011125.1"/>
</dbReference>
<dbReference type="AlphaFoldDB" id="A0A0F6YHU0"/>
<evidence type="ECO:0008006" key="4">
    <source>
        <dbReference type="Google" id="ProtNLM"/>
    </source>
</evidence>
<evidence type="ECO:0000313" key="3">
    <source>
        <dbReference type="Proteomes" id="UP000034883"/>
    </source>
</evidence>
<dbReference type="STRING" id="927083.DB32_003156"/>
<name>A0A0F6YHU0_9BACT</name>
<keyword evidence="1" id="KW-1133">Transmembrane helix</keyword>
<dbReference type="Proteomes" id="UP000034883">
    <property type="component" value="Chromosome"/>
</dbReference>